<accession>A0ABP3Z1F7</accession>
<reference evidence="3" key="1">
    <citation type="journal article" date="2019" name="Int. J. Syst. Evol. Microbiol.">
        <title>The Global Catalogue of Microorganisms (GCM) 10K type strain sequencing project: providing services to taxonomists for standard genome sequencing and annotation.</title>
        <authorList>
            <consortium name="The Broad Institute Genomics Platform"/>
            <consortium name="The Broad Institute Genome Sequencing Center for Infectious Disease"/>
            <person name="Wu L."/>
            <person name="Ma J."/>
        </authorList>
    </citation>
    <scope>NUCLEOTIDE SEQUENCE [LARGE SCALE GENOMIC DNA]</scope>
    <source>
        <strain evidence="3">JCM 10673</strain>
    </source>
</reference>
<dbReference type="EMBL" id="BAAAHG010000017">
    <property type="protein sequence ID" value="GAA0913049.1"/>
    <property type="molecule type" value="Genomic_DNA"/>
</dbReference>
<feature type="region of interest" description="Disordered" evidence="1">
    <location>
        <begin position="265"/>
        <end position="285"/>
    </location>
</feature>
<sequence>MPGEPGERHPGQVGRHRPRRRGTVPLRGLLEPQRLQTRQPRGDALQERAARNAVLGREALGDGVREFVERLLLVVRTAPGLQDRRVVVGTAVRREEEGAELLVAERQMRVPQRLLEAVAVLDGVEGRIGPRGQPIAQQGTGAAVVHPGAAQRAEEPVDALRGQQGQPRGDQTALAPALLRGGVGGSLQQPTDDQDGVVVVDVEREDTRVEVAVVAQHVGVQEVEGEPLGVLVGVELALAGRGDRRVDEEQHVVDRDQIPERLHVPRVPRPFTSPAAPAGAGRGMGARTAKQCFRGMVRKSHRSPAAGTGTVTRSRSRIRTI</sequence>
<evidence type="ECO:0000313" key="2">
    <source>
        <dbReference type="EMBL" id="GAA0913049.1"/>
    </source>
</evidence>
<feature type="compositionally biased region" description="Low complexity" evidence="1">
    <location>
        <begin position="274"/>
        <end position="285"/>
    </location>
</feature>
<dbReference type="Proteomes" id="UP001501005">
    <property type="component" value="Unassembled WGS sequence"/>
</dbReference>
<gene>
    <name evidence="2" type="ORF">GCM10009549_25850</name>
</gene>
<comment type="caution">
    <text evidence="2">The sequence shown here is derived from an EMBL/GenBank/DDBJ whole genome shotgun (WGS) entry which is preliminary data.</text>
</comment>
<keyword evidence="3" id="KW-1185">Reference proteome</keyword>
<feature type="compositionally biased region" description="Basic and acidic residues" evidence="1">
    <location>
        <begin position="1"/>
        <end position="10"/>
    </location>
</feature>
<name>A0ABP3Z1F7_9ACTN</name>
<feature type="region of interest" description="Disordered" evidence="1">
    <location>
        <begin position="297"/>
        <end position="321"/>
    </location>
</feature>
<feature type="region of interest" description="Disordered" evidence="1">
    <location>
        <begin position="1"/>
        <end position="26"/>
    </location>
</feature>
<protein>
    <submittedName>
        <fullName evidence="2">Uncharacterized protein</fullName>
    </submittedName>
</protein>
<proteinExistence type="predicted"/>
<evidence type="ECO:0000313" key="3">
    <source>
        <dbReference type="Proteomes" id="UP001501005"/>
    </source>
</evidence>
<organism evidence="2 3">
    <name type="scientific">Streptomyces thermoalcalitolerans</name>
    <dbReference type="NCBI Taxonomy" id="65605"/>
    <lineage>
        <taxon>Bacteria</taxon>
        <taxon>Bacillati</taxon>
        <taxon>Actinomycetota</taxon>
        <taxon>Actinomycetes</taxon>
        <taxon>Kitasatosporales</taxon>
        <taxon>Streptomycetaceae</taxon>
        <taxon>Streptomyces</taxon>
    </lineage>
</organism>
<evidence type="ECO:0000256" key="1">
    <source>
        <dbReference type="SAM" id="MobiDB-lite"/>
    </source>
</evidence>